<dbReference type="PANTHER" id="PTHR11803">
    <property type="entry name" value="2-IMINOBUTANOATE/2-IMINOPROPANOATE DEAMINASE RIDA"/>
    <property type="match status" value="1"/>
</dbReference>
<gene>
    <name evidence="2" type="ORF">ENX16_00765</name>
</gene>
<accession>A0A7V3PSC9</accession>
<dbReference type="InterPro" id="IPR035959">
    <property type="entry name" value="RutC-like_sf"/>
</dbReference>
<name>A0A7V3PSC9_UNCW3</name>
<dbReference type="AlphaFoldDB" id="A0A7V3PSC9"/>
<dbReference type="GO" id="GO:0019239">
    <property type="term" value="F:deaminase activity"/>
    <property type="evidence" value="ECO:0007669"/>
    <property type="project" value="TreeGrafter"/>
</dbReference>
<dbReference type="Pfam" id="PF01042">
    <property type="entry name" value="Ribonuc_L-PSP"/>
    <property type="match status" value="1"/>
</dbReference>
<dbReference type="InterPro" id="IPR019897">
    <property type="entry name" value="RidA_CS"/>
</dbReference>
<protein>
    <submittedName>
        <fullName evidence="2">RidA family protein</fullName>
    </submittedName>
</protein>
<reference evidence="2" key="1">
    <citation type="journal article" date="2020" name="mSystems">
        <title>Genome- and Community-Level Interaction Insights into Carbon Utilization and Element Cycling Functions of Hydrothermarchaeota in Hydrothermal Sediment.</title>
        <authorList>
            <person name="Zhou Z."/>
            <person name="Liu Y."/>
            <person name="Xu W."/>
            <person name="Pan J."/>
            <person name="Luo Z.H."/>
            <person name="Li M."/>
        </authorList>
    </citation>
    <scope>NUCLEOTIDE SEQUENCE [LARGE SCALE GENOMIC DNA]</scope>
    <source>
        <strain evidence="2">SpSt-914</strain>
    </source>
</reference>
<dbReference type="SUPFAM" id="SSF55298">
    <property type="entry name" value="YjgF-like"/>
    <property type="match status" value="1"/>
</dbReference>
<dbReference type="FunFam" id="3.30.1330.40:FF:000001">
    <property type="entry name" value="L-PSP family endoribonuclease"/>
    <property type="match status" value="1"/>
</dbReference>
<evidence type="ECO:0000256" key="1">
    <source>
        <dbReference type="ARBA" id="ARBA00010552"/>
    </source>
</evidence>
<dbReference type="PROSITE" id="PS01094">
    <property type="entry name" value="UPF0076"/>
    <property type="match status" value="1"/>
</dbReference>
<dbReference type="InterPro" id="IPR006056">
    <property type="entry name" value="RidA"/>
</dbReference>
<organism evidence="2">
    <name type="scientific">candidate division WOR-3 bacterium</name>
    <dbReference type="NCBI Taxonomy" id="2052148"/>
    <lineage>
        <taxon>Bacteria</taxon>
        <taxon>Bacteria division WOR-3</taxon>
    </lineage>
</organism>
<evidence type="ECO:0000313" key="2">
    <source>
        <dbReference type="EMBL" id="HGD12606.1"/>
    </source>
</evidence>
<dbReference type="CDD" id="cd00448">
    <property type="entry name" value="YjgF_YER057c_UK114_family"/>
    <property type="match status" value="1"/>
</dbReference>
<comment type="similarity">
    <text evidence="1">Belongs to the RutC family.</text>
</comment>
<dbReference type="EMBL" id="DTMZ01000007">
    <property type="protein sequence ID" value="HGD12606.1"/>
    <property type="molecule type" value="Genomic_DNA"/>
</dbReference>
<proteinExistence type="inferred from homology"/>
<dbReference type="GO" id="GO:0005829">
    <property type="term" value="C:cytosol"/>
    <property type="evidence" value="ECO:0007669"/>
    <property type="project" value="TreeGrafter"/>
</dbReference>
<sequence>MRQVVRTENAPEPVGPYSQAVVVGNLVWTSGQIGIDPQTGKLVSGGIETETEQVLKNLVAVLAAAGSGLDRVIKTTIFITDMNEFARVNAIYARYFQEPYPARSTVQVSALPKGAAVEIEVVAER</sequence>
<dbReference type="NCBIfam" id="TIGR00004">
    <property type="entry name" value="Rid family detoxifying hydrolase"/>
    <property type="match status" value="1"/>
</dbReference>
<dbReference type="InterPro" id="IPR006175">
    <property type="entry name" value="YjgF/YER057c/UK114"/>
</dbReference>
<dbReference type="Gene3D" id="3.30.1330.40">
    <property type="entry name" value="RutC-like"/>
    <property type="match status" value="1"/>
</dbReference>
<comment type="caution">
    <text evidence="2">The sequence shown here is derived from an EMBL/GenBank/DDBJ whole genome shotgun (WGS) entry which is preliminary data.</text>
</comment>
<dbReference type="PANTHER" id="PTHR11803:SF39">
    <property type="entry name" value="2-IMINOBUTANOATE_2-IMINOPROPANOATE DEAMINASE"/>
    <property type="match status" value="1"/>
</dbReference>